<keyword evidence="2" id="KW-1133">Transmembrane helix</keyword>
<feature type="transmembrane region" description="Helical" evidence="2">
    <location>
        <begin position="257"/>
        <end position="277"/>
    </location>
</feature>
<dbReference type="RefSeq" id="XP_009498273.1">
    <property type="nucleotide sequence ID" value="XM_009499998.1"/>
</dbReference>
<dbReference type="EMBL" id="KB932238">
    <property type="protein sequence ID" value="KCV67320.1"/>
    <property type="molecule type" value="Genomic_DNA"/>
</dbReference>
<dbReference type="GeneID" id="20530978"/>
<gene>
    <name evidence="3" type="ORF">H696_06253</name>
</gene>
<feature type="compositionally biased region" description="Gly residues" evidence="1">
    <location>
        <begin position="135"/>
        <end position="147"/>
    </location>
</feature>
<name>A0A058YZ95_FONAL</name>
<evidence type="ECO:0000313" key="3">
    <source>
        <dbReference type="EMBL" id="KCV67320.1"/>
    </source>
</evidence>
<accession>A0A058YZ95</accession>
<feature type="compositionally biased region" description="Low complexity" evidence="1">
    <location>
        <begin position="85"/>
        <end position="94"/>
    </location>
</feature>
<feature type="region of interest" description="Disordered" evidence="1">
    <location>
        <begin position="1"/>
        <end position="107"/>
    </location>
</feature>
<evidence type="ECO:0000256" key="2">
    <source>
        <dbReference type="SAM" id="Phobius"/>
    </source>
</evidence>
<keyword evidence="2" id="KW-0472">Membrane</keyword>
<evidence type="ECO:0000313" key="4">
    <source>
        <dbReference type="Proteomes" id="UP000030693"/>
    </source>
</evidence>
<evidence type="ECO:0000256" key="1">
    <source>
        <dbReference type="SAM" id="MobiDB-lite"/>
    </source>
</evidence>
<dbReference type="AlphaFoldDB" id="A0A058YZ95"/>
<sequence>MDSTSSSLPAGAAPLAAESPAGVAAPANPPPTGVNPYATPSPSNQAAGAPGGASDTMGTPASPATAAPHDKTALGDGDFPMGEMSSQAADAPPAAGSPPVYPPGGMSYPPSGPGYPAAGPGHPGAGPGYPAAGPGHPGAGPGYPGAGPGYPPAGPPAAGPGYPPAGPPPGMVYPPAGQPPGMVYPPGTPASEHPSHVTTNIWAGSTTSAGMYHNKGSIPVWDATTIEYTDHASYLSYYDEPKPLPYVLTGSRRHGPIVAMASSLFFAVLFIIVGAAIGPATYFLIGAGVAMLFLGGIYTLFIYLMHARARRMHQERLVEDTNIALTIRAGGVPPMPAFLTCKFCTLTRVSRRIHHAVCIRPAHIPLPPIYACIGRLGFEYQPMMRLLMRKEQGF</sequence>
<protein>
    <submittedName>
        <fullName evidence="3">Uncharacterized protein</fullName>
    </submittedName>
</protein>
<proteinExistence type="predicted"/>
<keyword evidence="4" id="KW-1185">Reference proteome</keyword>
<feature type="region of interest" description="Disordered" evidence="1">
    <location>
        <begin position="126"/>
        <end position="147"/>
    </location>
</feature>
<reference evidence="3" key="1">
    <citation type="submission" date="2013-04" db="EMBL/GenBank/DDBJ databases">
        <title>The Genome Sequence of Fonticula alba ATCC 38817.</title>
        <authorList>
            <consortium name="The Broad Institute Genomics Platform"/>
            <person name="Russ C."/>
            <person name="Cuomo C."/>
            <person name="Burger G."/>
            <person name="Gray M.W."/>
            <person name="Holland P.W.H."/>
            <person name="King N."/>
            <person name="Lang F.B.F."/>
            <person name="Roger A.J."/>
            <person name="Ruiz-Trillo I."/>
            <person name="Brown M."/>
            <person name="Walker B."/>
            <person name="Young S."/>
            <person name="Zeng Q."/>
            <person name="Gargeya S."/>
            <person name="Fitzgerald M."/>
            <person name="Haas B."/>
            <person name="Abouelleil A."/>
            <person name="Allen A.W."/>
            <person name="Alvarado L."/>
            <person name="Arachchi H.M."/>
            <person name="Berlin A.M."/>
            <person name="Chapman S.B."/>
            <person name="Gainer-Dewar J."/>
            <person name="Goldberg J."/>
            <person name="Griggs A."/>
            <person name="Gujja S."/>
            <person name="Hansen M."/>
            <person name="Howarth C."/>
            <person name="Imamovic A."/>
            <person name="Ireland A."/>
            <person name="Larimer J."/>
            <person name="McCowan C."/>
            <person name="Murphy C."/>
            <person name="Pearson M."/>
            <person name="Poon T.W."/>
            <person name="Priest M."/>
            <person name="Roberts A."/>
            <person name="Saif S."/>
            <person name="Shea T."/>
            <person name="Sisk P."/>
            <person name="Sykes S."/>
            <person name="Wortman J."/>
            <person name="Nusbaum C."/>
            <person name="Birren B."/>
        </authorList>
    </citation>
    <scope>NUCLEOTIDE SEQUENCE [LARGE SCALE GENOMIC DNA]</scope>
    <source>
        <strain evidence="3">ATCC 38817</strain>
    </source>
</reference>
<organism evidence="3">
    <name type="scientific">Fonticula alba</name>
    <name type="common">Slime mold</name>
    <dbReference type="NCBI Taxonomy" id="691883"/>
    <lineage>
        <taxon>Eukaryota</taxon>
        <taxon>Rotosphaerida</taxon>
        <taxon>Fonticulaceae</taxon>
        <taxon>Fonticula</taxon>
    </lineage>
</organism>
<keyword evidence="2" id="KW-0812">Transmembrane</keyword>
<dbReference type="Proteomes" id="UP000030693">
    <property type="component" value="Unassembled WGS sequence"/>
</dbReference>
<feature type="compositionally biased region" description="Low complexity" evidence="1">
    <location>
        <begin position="1"/>
        <end position="26"/>
    </location>
</feature>
<feature type="transmembrane region" description="Helical" evidence="2">
    <location>
        <begin position="283"/>
        <end position="304"/>
    </location>
</feature>
<dbReference type="STRING" id="691883.A0A058YZ95"/>